<evidence type="ECO:0000313" key="2">
    <source>
        <dbReference type="Proteomes" id="UP000828941"/>
    </source>
</evidence>
<sequence length="206" mass="23287">MANKLTLLCSSTSPKLNTSCRKIEIKKISKENNLQVTFSKRRIGIFKKASELCTLCAAKVAIIIFSPGNKVFSFGPPSVNDLVNFLLTGAQAQTTEEEALRNNFTESLCDVNLRNVNAELTQFCDVLDMLKKHNTELNKPELEFLMSTMEELNRNITLQAHKLRMLGSNSSQFLLVVRLAWLLSKQHCNHCFNHQLCRPIRCLIGT</sequence>
<gene>
    <name evidence="1" type="ORF">L6164_016926</name>
</gene>
<proteinExistence type="predicted"/>
<organism evidence="1 2">
    <name type="scientific">Bauhinia variegata</name>
    <name type="common">Purple orchid tree</name>
    <name type="synonym">Phanera variegata</name>
    <dbReference type="NCBI Taxonomy" id="167791"/>
    <lineage>
        <taxon>Eukaryota</taxon>
        <taxon>Viridiplantae</taxon>
        <taxon>Streptophyta</taxon>
        <taxon>Embryophyta</taxon>
        <taxon>Tracheophyta</taxon>
        <taxon>Spermatophyta</taxon>
        <taxon>Magnoliopsida</taxon>
        <taxon>eudicotyledons</taxon>
        <taxon>Gunneridae</taxon>
        <taxon>Pentapetalae</taxon>
        <taxon>rosids</taxon>
        <taxon>fabids</taxon>
        <taxon>Fabales</taxon>
        <taxon>Fabaceae</taxon>
        <taxon>Cercidoideae</taxon>
        <taxon>Cercideae</taxon>
        <taxon>Bauhiniinae</taxon>
        <taxon>Bauhinia</taxon>
    </lineage>
</organism>
<dbReference type="EMBL" id="CM039432">
    <property type="protein sequence ID" value="KAI4331983.1"/>
    <property type="molecule type" value="Genomic_DNA"/>
</dbReference>
<protein>
    <submittedName>
        <fullName evidence="1">Uncharacterized protein</fullName>
    </submittedName>
</protein>
<name>A0ACB9N7G1_BAUVA</name>
<accession>A0ACB9N7G1</accession>
<reference evidence="1 2" key="1">
    <citation type="journal article" date="2022" name="DNA Res.">
        <title>Chromosomal-level genome assembly of the orchid tree Bauhinia variegata (Leguminosae; Cercidoideae) supports the allotetraploid origin hypothesis of Bauhinia.</title>
        <authorList>
            <person name="Zhong Y."/>
            <person name="Chen Y."/>
            <person name="Zheng D."/>
            <person name="Pang J."/>
            <person name="Liu Y."/>
            <person name="Luo S."/>
            <person name="Meng S."/>
            <person name="Qian L."/>
            <person name="Wei D."/>
            <person name="Dai S."/>
            <person name="Zhou R."/>
        </authorList>
    </citation>
    <scope>NUCLEOTIDE SEQUENCE [LARGE SCALE GENOMIC DNA]</scope>
    <source>
        <strain evidence="1">BV-YZ2020</strain>
    </source>
</reference>
<evidence type="ECO:0000313" key="1">
    <source>
        <dbReference type="EMBL" id="KAI4331983.1"/>
    </source>
</evidence>
<keyword evidence="2" id="KW-1185">Reference proteome</keyword>
<comment type="caution">
    <text evidence="1">The sequence shown here is derived from an EMBL/GenBank/DDBJ whole genome shotgun (WGS) entry which is preliminary data.</text>
</comment>
<dbReference type="Proteomes" id="UP000828941">
    <property type="component" value="Chromosome 7"/>
</dbReference>